<keyword evidence="3 5" id="KW-0805">Transcription regulation</keyword>
<keyword evidence="2 5" id="KW-0889">Transcription antitermination</keyword>
<dbReference type="GO" id="GO:0006354">
    <property type="term" value="P:DNA-templated transcription elongation"/>
    <property type="evidence" value="ECO:0007669"/>
    <property type="project" value="UniProtKB-UniRule"/>
</dbReference>
<dbReference type="SUPFAM" id="SSF82679">
    <property type="entry name" value="N-utilization substance G protein NusG, N-terminal domain"/>
    <property type="match status" value="1"/>
</dbReference>
<dbReference type="CDD" id="cd06091">
    <property type="entry name" value="KOW_NusG"/>
    <property type="match status" value="1"/>
</dbReference>
<dbReference type="InterPro" id="IPR043425">
    <property type="entry name" value="NusG-like"/>
</dbReference>
<evidence type="ECO:0000256" key="3">
    <source>
        <dbReference type="ARBA" id="ARBA00023015"/>
    </source>
</evidence>
<dbReference type="Pfam" id="PF02357">
    <property type="entry name" value="NusG"/>
    <property type="match status" value="1"/>
</dbReference>
<dbReference type="NCBIfam" id="TIGR00922">
    <property type="entry name" value="nusG"/>
    <property type="match status" value="1"/>
</dbReference>
<dbReference type="AlphaFoldDB" id="A0A0W1KJ32"/>
<dbReference type="PANTHER" id="PTHR30265">
    <property type="entry name" value="RHO-INTERACTING TRANSCRIPTION TERMINATION FACTOR NUSG"/>
    <property type="match status" value="1"/>
</dbReference>
<dbReference type="InterPro" id="IPR006645">
    <property type="entry name" value="NGN-like_dom"/>
</dbReference>
<evidence type="ECO:0000256" key="7">
    <source>
        <dbReference type="RuleBase" id="RU000538"/>
    </source>
</evidence>
<dbReference type="InterPro" id="IPR001062">
    <property type="entry name" value="Transcrpt_antiterm_NusG"/>
</dbReference>
<feature type="region of interest" description="Disordered" evidence="8">
    <location>
        <begin position="47"/>
        <end position="66"/>
    </location>
</feature>
<dbReference type="FunFam" id="3.30.70.940:FF:000002">
    <property type="entry name" value="Transcription termination/antitermination protein NusG"/>
    <property type="match status" value="1"/>
</dbReference>
<dbReference type="Gene3D" id="2.30.30.30">
    <property type="match status" value="1"/>
</dbReference>
<dbReference type="InterPro" id="IPR036735">
    <property type="entry name" value="NGN_dom_sf"/>
</dbReference>
<dbReference type="HAMAP" id="MF_00948">
    <property type="entry name" value="NusG"/>
    <property type="match status" value="1"/>
</dbReference>
<feature type="compositionally biased region" description="Acidic residues" evidence="8">
    <location>
        <begin position="48"/>
        <end position="66"/>
    </location>
</feature>
<comment type="function">
    <text evidence="5 7">Participates in transcription elongation, termination and antitermination.</text>
</comment>
<feature type="region of interest" description="Disordered" evidence="8">
    <location>
        <begin position="1"/>
        <end position="22"/>
    </location>
</feature>
<comment type="caution">
    <text evidence="10">The sequence shown here is derived from an EMBL/GenBank/DDBJ whole genome shotgun (WGS) entry which is preliminary data.</text>
</comment>
<protein>
    <recommendedName>
        <fullName evidence="5 6">Transcription termination/antitermination protein NusG</fullName>
    </recommendedName>
</protein>
<dbReference type="GO" id="GO:0005829">
    <property type="term" value="C:cytosol"/>
    <property type="evidence" value="ECO:0007669"/>
    <property type="project" value="TreeGrafter"/>
</dbReference>
<reference evidence="10 11" key="1">
    <citation type="submission" date="2015-11" db="EMBL/GenBank/DDBJ databases">
        <title>Draft Genome Sequence of the Type Strain Trueperella bernardiae LCDC 89-0504T, Isolated from Blood Culture.</title>
        <authorList>
            <person name="Bernier A.-M."/>
            <person name="Bernard K."/>
        </authorList>
    </citation>
    <scope>NUCLEOTIDE SEQUENCE [LARGE SCALE GENOMIC DNA]</scope>
    <source>
        <strain evidence="10 11">LCDC 89-0504</strain>
    </source>
</reference>
<dbReference type="PATRIC" id="fig|59561.3.peg.1025"/>
<sequence>MSQSNDDIFSDKPEQALPVDAEATAGVEDLEELSVDDAAAPVAAVSEVEAELDAPESEAAPEDDGVVTEETVRARLRGLPGDWYVLHTYAGYEKRVKQDIESRAHTMNMEDYIFEVQVPMEEVFEVKKGQRKLVTRVRMPGYALIRMEMTDDSWRTVQDTNGVTGFVGNGRDPVALTQSEVVQMLTPVVEQEAAEAAKAAGKPVTSGAPAIVADYEVGETVTLTTEPWVGMPATISQVDAANQRLTVLMTLVGQETPVDLSFGQVEKMD</sequence>
<feature type="domain" description="NusG-like N-terminal" evidence="9">
    <location>
        <begin position="80"/>
        <end position="188"/>
    </location>
</feature>
<dbReference type="RefSeq" id="WP_062613598.1">
    <property type="nucleotide sequence ID" value="NZ_LNIZ01000004.1"/>
</dbReference>
<keyword evidence="4 5" id="KW-0804">Transcription</keyword>
<dbReference type="STRING" id="59561.AQZ59_01031"/>
<dbReference type="PANTHER" id="PTHR30265:SF2">
    <property type="entry name" value="TRANSCRIPTION TERMINATION_ANTITERMINATION PROTEIN NUSG"/>
    <property type="match status" value="1"/>
</dbReference>
<keyword evidence="11" id="KW-1185">Reference proteome</keyword>
<dbReference type="SUPFAM" id="SSF50104">
    <property type="entry name" value="Translation proteins SH3-like domain"/>
    <property type="match status" value="1"/>
</dbReference>
<evidence type="ECO:0000313" key="10">
    <source>
        <dbReference type="EMBL" id="KTF04059.1"/>
    </source>
</evidence>
<dbReference type="GO" id="GO:0006353">
    <property type="term" value="P:DNA-templated transcription termination"/>
    <property type="evidence" value="ECO:0007669"/>
    <property type="project" value="UniProtKB-UniRule"/>
</dbReference>
<dbReference type="OrthoDB" id="9809075at2"/>
<evidence type="ECO:0000259" key="9">
    <source>
        <dbReference type="SMART" id="SM00738"/>
    </source>
</evidence>
<organism evidence="10 11">
    <name type="scientific">Trueperella bernardiae</name>
    <dbReference type="NCBI Taxonomy" id="59561"/>
    <lineage>
        <taxon>Bacteria</taxon>
        <taxon>Bacillati</taxon>
        <taxon>Actinomycetota</taxon>
        <taxon>Actinomycetes</taxon>
        <taxon>Actinomycetales</taxon>
        <taxon>Actinomycetaceae</taxon>
        <taxon>Trueperella</taxon>
    </lineage>
</organism>
<evidence type="ECO:0000256" key="4">
    <source>
        <dbReference type="ARBA" id="ARBA00023163"/>
    </source>
</evidence>
<dbReference type="CDD" id="cd09891">
    <property type="entry name" value="NGN_Bact_1"/>
    <property type="match status" value="1"/>
</dbReference>
<dbReference type="PRINTS" id="PR00338">
    <property type="entry name" value="NUSGTNSCPFCT"/>
</dbReference>
<evidence type="ECO:0000256" key="8">
    <source>
        <dbReference type="SAM" id="MobiDB-lite"/>
    </source>
</evidence>
<dbReference type="EMBL" id="LNIZ01000004">
    <property type="protein sequence ID" value="KTF04059.1"/>
    <property type="molecule type" value="Genomic_DNA"/>
</dbReference>
<dbReference type="Gene3D" id="3.30.70.940">
    <property type="entry name" value="NusG, N-terminal domain"/>
    <property type="match status" value="1"/>
</dbReference>
<dbReference type="InterPro" id="IPR008991">
    <property type="entry name" value="Translation_prot_SH3-like_sf"/>
</dbReference>
<dbReference type="SMART" id="SM00738">
    <property type="entry name" value="NGN"/>
    <property type="match status" value="1"/>
</dbReference>
<evidence type="ECO:0000256" key="6">
    <source>
        <dbReference type="NCBIfam" id="TIGR00922"/>
    </source>
</evidence>
<dbReference type="Proteomes" id="UP000054404">
    <property type="component" value="Unassembled WGS sequence"/>
</dbReference>
<keyword evidence="1 5" id="KW-0806">Transcription termination</keyword>
<dbReference type="InterPro" id="IPR014722">
    <property type="entry name" value="Rib_uL2_dom2"/>
</dbReference>
<comment type="similarity">
    <text evidence="5 7">Belongs to the NusG family.</text>
</comment>
<evidence type="ECO:0000256" key="2">
    <source>
        <dbReference type="ARBA" id="ARBA00022814"/>
    </source>
</evidence>
<dbReference type="InterPro" id="IPR047050">
    <property type="entry name" value="NGN"/>
</dbReference>
<proteinExistence type="inferred from homology"/>
<dbReference type="GO" id="GO:0031564">
    <property type="term" value="P:transcription antitermination"/>
    <property type="evidence" value="ECO:0007669"/>
    <property type="project" value="UniProtKB-UniRule"/>
</dbReference>
<evidence type="ECO:0000256" key="5">
    <source>
        <dbReference type="HAMAP-Rule" id="MF_00948"/>
    </source>
</evidence>
<evidence type="ECO:0000313" key="11">
    <source>
        <dbReference type="Proteomes" id="UP000054404"/>
    </source>
</evidence>
<dbReference type="GO" id="GO:0032784">
    <property type="term" value="P:regulation of DNA-templated transcription elongation"/>
    <property type="evidence" value="ECO:0007669"/>
    <property type="project" value="InterPro"/>
</dbReference>
<name>A0A0W1KJ32_9ACTO</name>
<accession>A0A0W1KJ32</accession>
<gene>
    <name evidence="5" type="primary">nusG</name>
    <name evidence="10" type="ORF">AQZ59_01031</name>
</gene>
<evidence type="ECO:0000256" key="1">
    <source>
        <dbReference type="ARBA" id="ARBA00022472"/>
    </source>
</evidence>